<proteinExistence type="predicted"/>
<dbReference type="GO" id="GO:0009396">
    <property type="term" value="P:folic acid-containing compound biosynthetic process"/>
    <property type="evidence" value="ECO:0007669"/>
    <property type="project" value="InterPro"/>
</dbReference>
<dbReference type="Gene3D" id="3.30.470.10">
    <property type="match status" value="1"/>
</dbReference>
<dbReference type="PRINTS" id="PR00095">
    <property type="entry name" value="ANTSNTHASEI"/>
</dbReference>
<evidence type="ECO:0000313" key="2">
    <source>
        <dbReference type="EMBL" id="QSO48640.1"/>
    </source>
</evidence>
<feature type="domain" description="Chorismate-utilising enzyme C-terminal" evidence="1">
    <location>
        <begin position="116"/>
        <end position="371"/>
    </location>
</feature>
<dbReference type="PANTHER" id="PTHR11236">
    <property type="entry name" value="AMINOBENZOATE/ANTHRANILATE SYNTHASE"/>
    <property type="match status" value="1"/>
</dbReference>
<dbReference type="EC" id="2.6.1.85" evidence="2"/>
<organism evidence="2 3">
    <name type="scientific">Alicyclobacillus mengziensis</name>
    <dbReference type="NCBI Taxonomy" id="2931921"/>
    <lineage>
        <taxon>Bacteria</taxon>
        <taxon>Bacillati</taxon>
        <taxon>Bacillota</taxon>
        <taxon>Bacilli</taxon>
        <taxon>Bacillales</taxon>
        <taxon>Alicyclobacillaceae</taxon>
        <taxon>Alicyclobacillus</taxon>
    </lineage>
</organism>
<dbReference type="GO" id="GO:0000162">
    <property type="term" value="P:L-tryptophan biosynthetic process"/>
    <property type="evidence" value="ECO:0007669"/>
    <property type="project" value="TreeGrafter"/>
</dbReference>
<dbReference type="EMBL" id="CP071182">
    <property type="protein sequence ID" value="QSO48640.1"/>
    <property type="molecule type" value="Genomic_DNA"/>
</dbReference>
<dbReference type="AlphaFoldDB" id="A0A9X7W1L8"/>
<evidence type="ECO:0000259" key="1">
    <source>
        <dbReference type="Pfam" id="PF00425"/>
    </source>
</evidence>
<accession>A0A9X7W1L8</accession>
<dbReference type="SUPFAM" id="SSF56752">
    <property type="entry name" value="D-aminoacid aminotransferase-like PLP-dependent enzymes"/>
    <property type="match status" value="1"/>
</dbReference>
<protein>
    <submittedName>
        <fullName evidence="2">Aminodeoxychorismate synthase component I</fullName>
        <ecNumber evidence="2">2.6.1.85</ecNumber>
    </submittedName>
</protein>
<dbReference type="InterPro" id="IPR001544">
    <property type="entry name" value="Aminotrans_IV"/>
</dbReference>
<dbReference type="RefSeq" id="WP_206657970.1">
    <property type="nucleotide sequence ID" value="NZ_CP071182.1"/>
</dbReference>
<dbReference type="InterPro" id="IPR043131">
    <property type="entry name" value="BCAT-like_N"/>
</dbReference>
<dbReference type="InterPro" id="IPR015890">
    <property type="entry name" value="Chorismate_C"/>
</dbReference>
<dbReference type="Gene3D" id="3.20.10.10">
    <property type="entry name" value="D-amino Acid Aminotransferase, subunit A, domain 2"/>
    <property type="match status" value="1"/>
</dbReference>
<keyword evidence="2" id="KW-0032">Aminotransferase</keyword>
<dbReference type="SUPFAM" id="SSF56322">
    <property type="entry name" value="ADC synthase"/>
    <property type="match status" value="1"/>
</dbReference>
<dbReference type="InterPro" id="IPR036038">
    <property type="entry name" value="Aminotransferase-like"/>
</dbReference>
<keyword evidence="3" id="KW-1185">Reference proteome</keyword>
<dbReference type="InterPro" id="IPR005801">
    <property type="entry name" value="ADC_synthase"/>
</dbReference>
<sequence length="584" mass="65780">MSQGNSSTLLIFDFADKNGECERRIFREPVKMISANSVAEVEPALNAIDKMVKQGYYAAGYISYEASPAFDPAYCVAQNHKIPLLWFGIFLKADSGVEEFEGYPFTIAPWESDTSQDTYIENIQQIKEAIARGDTYQVNYTLRLRSQFEGDDLAYYHSLRNSQHTDYSAYLNTGRFRILSLSPELFFRSDGKTIITRPMKGTIQRGRWREEDQALISWLSTSSKNQAENVMIVDLLRNDLSKIPGVLSVQVPRLFDIESYPTVHQMTSTVTATVQENTTFVDVLRALFPSGSITGAPKISTMGLISELEQHPREIYCGTIGFVEPNGEAVFNVAIRSILIDDETGIAEYGVGGGITWDSTTDGEYAEAFTKAAFLKTSNAPFELLETLKLENGEYALLPRHLHRLSSSAQFFGIPLDVDLVADNLNKHASQFVGMRRRVRLLVSQKGKIQVESTPLHELPNIIQTVALAHTPVVKADKFLYHKTTYREIYTQHQNDHPTAFDVLLWNEDGQLTEFTNGNAVFEIEERKVTPPRECGLLAGTFRADLLAQGLIEEAVLRKSDIENVTRIWLINSVRGWVPVRIHR</sequence>
<dbReference type="NCBIfam" id="TIGR00553">
    <property type="entry name" value="pabB"/>
    <property type="match status" value="1"/>
</dbReference>
<dbReference type="PANTHER" id="PTHR11236:SF50">
    <property type="entry name" value="AMINODEOXYCHORISMATE SYNTHASE COMPONENT 1"/>
    <property type="match status" value="1"/>
</dbReference>
<dbReference type="InterPro" id="IPR043132">
    <property type="entry name" value="BCAT-like_C"/>
</dbReference>
<dbReference type="Proteomes" id="UP000663505">
    <property type="component" value="Chromosome"/>
</dbReference>
<dbReference type="KEGG" id="afx:JZ786_06630"/>
<gene>
    <name evidence="2" type="primary">pabB</name>
    <name evidence="2" type="ORF">JZ786_06630</name>
</gene>
<evidence type="ECO:0000313" key="3">
    <source>
        <dbReference type="Proteomes" id="UP000663505"/>
    </source>
</evidence>
<dbReference type="Pfam" id="PF01063">
    <property type="entry name" value="Aminotran_4"/>
    <property type="match status" value="1"/>
</dbReference>
<name>A0A9X7W1L8_9BACL</name>
<dbReference type="Gene3D" id="3.60.120.10">
    <property type="entry name" value="Anthranilate synthase"/>
    <property type="match status" value="1"/>
</dbReference>
<keyword evidence="2" id="KW-0808">Transferase</keyword>
<dbReference type="GO" id="GO:0046820">
    <property type="term" value="F:4-amino-4-deoxychorismate synthase activity"/>
    <property type="evidence" value="ECO:0007669"/>
    <property type="project" value="UniProtKB-EC"/>
</dbReference>
<dbReference type="Pfam" id="PF00425">
    <property type="entry name" value="Chorismate_bind"/>
    <property type="match status" value="1"/>
</dbReference>
<reference evidence="2 3" key="1">
    <citation type="submission" date="2021-02" db="EMBL/GenBank/DDBJ databases">
        <title>Alicyclobacillus curvatus sp. nov. and Alicyclobacillus mengziensis sp. nov., two acidophilic bacteria isolated from acid mine drainage.</title>
        <authorList>
            <person name="Huang Y."/>
        </authorList>
    </citation>
    <scope>NUCLEOTIDE SEQUENCE [LARGE SCALE GENOMIC DNA]</scope>
    <source>
        <strain evidence="2 3">S30H14</strain>
    </source>
</reference>
<dbReference type="InterPro" id="IPR005802">
    <property type="entry name" value="ADC_synth_comp_1"/>
</dbReference>
<dbReference type="InterPro" id="IPR019999">
    <property type="entry name" value="Anth_synth_I-like"/>
</dbReference>